<dbReference type="Proteomes" id="UP000827872">
    <property type="component" value="Linkage Group LG15"/>
</dbReference>
<protein>
    <submittedName>
        <fullName evidence="1">Uncharacterized protein</fullName>
    </submittedName>
</protein>
<gene>
    <name evidence="1" type="ORF">K3G42_013372</name>
</gene>
<proteinExistence type="predicted"/>
<evidence type="ECO:0000313" key="2">
    <source>
        <dbReference type="Proteomes" id="UP000827872"/>
    </source>
</evidence>
<keyword evidence="2" id="KW-1185">Reference proteome</keyword>
<reference evidence="1" key="1">
    <citation type="submission" date="2021-08" db="EMBL/GenBank/DDBJ databases">
        <title>The first chromosome-level gecko genome reveals the dynamic sex chromosomes of Neotropical dwarf geckos (Sphaerodactylidae: Sphaerodactylus).</title>
        <authorList>
            <person name="Pinto B.J."/>
            <person name="Keating S.E."/>
            <person name="Gamble T."/>
        </authorList>
    </citation>
    <scope>NUCLEOTIDE SEQUENCE</scope>
    <source>
        <strain evidence="1">TG3544</strain>
    </source>
</reference>
<name>A0ACB8EWD7_9SAUR</name>
<dbReference type="EMBL" id="CM037628">
    <property type="protein sequence ID" value="KAH7997106.1"/>
    <property type="molecule type" value="Genomic_DNA"/>
</dbReference>
<accession>A0ACB8EWD7</accession>
<sequence length="123" mass="13536">MESAVILLILLSIAPGTFSALQLTQSGPAMVKPGGSFKLTCIISGVQVSDYYWSWIRQLPGKSLEWLGFIRNTANGGTTQYNPAFSNRISITKDTSRNEVYLQMSSLTTADTTTYYCGKHTEK</sequence>
<evidence type="ECO:0000313" key="1">
    <source>
        <dbReference type="EMBL" id="KAH7997106.1"/>
    </source>
</evidence>
<organism evidence="1 2">
    <name type="scientific">Sphaerodactylus townsendi</name>
    <dbReference type="NCBI Taxonomy" id="933632"/>
    <lineage>
        <taxon>Eukaryota</taxon>
        <taxon>Metazoa</taxon>
        <taxon>Chordata</taxon>
        <taxon>Craniata</taxon>
        <taxon>Vertebrata</taxon>
        <taxon>Euteleostomi</taxon>
        <taxon>Lepidosauria</taxon>
        <taxon>Squamata</taxon>
        <taxon>Bifurcata</taxon>
        <taxon>Gekkota</taxon>
        <taxon>Sphaerodactylidae</taxon>
        <taxon>Sphaerodactylus</taxon>
    </lineage>
</organism>
<comment type="caution">
    <text evidence="1">The sequence shown here is derived from an EMBL/GenBank/DDBJ whole genome shotgun (WGS) entry which is preliminary data.</text>
</comment>